<accession>A0AAN7JGF6</accession>
<reference evidence="8 9" key="1">
    <citation type="journal article" date="2023" name="Hortic Res">
        <title>Pangenome of water caltrop reveals structural variations and asymmetric subgenome divergence after allopolyploidization.</title>
        <authorList>
            <person name="Zhang X."/>
            <person name="Chen Y."/>
            <person name="Wang L."/>
            <person name="Yuan Y."/>
            <person name="Fang M."/>
            <person name="Shi L."/>
            <person name="Lu R."/>
            <person name="Comes H.P."/>
            <person name="Ma Y."/>
            <person name="Chen Y."/>
            <person name="Huang G."/>
            <person name="Zhou Y."/>
            <person name="Zheng Z."/>
            <person name="Qiu Y."/>
        </authorList>
    </citation>
    <scope>NUCLEOTIDE SEQUENCE [LARGE SCALE GENOMIC DNA]</scope>
    <source>
        <tissue evidence="8">Roots</tissue>
    </source>
</reference>
<organism evidence="8 9">
    <name type="scientific">Trapa incisa</name>
    <dbReference type="NCBI Taxonomy" id="236973"/>
    <lineage>
        <taxon>Eukaryota</taxon>
        <taxon>Viridiplantae</taxon>
        <taxon>Streptophyta</taxon>
        <taxon>Embryophyta</taxon>
        <taxon>Tracheophyta</taxon>
        <taxon>Spermatophyta</taxon>
        <taxon>Magnoliopsida</taxon>
        <taxon>eudicotyledons</taxon>
        <taxon>Gunneridae</taxon>
        <taxon>Pentapetalae</taxon>
        <taxon>rosids</taxon>
        <taxon>malvids</taxon>
        <taxon>Myrtales</taxon>
        <taxon>Lythraceae</taxon>
        <taxon>Trapa</taxon>
    </lineage>
</organism>
<evidence type="ECO:0000313" key="9">
    <source>
        <dbReference type="Proteomes" id="UP001345219"/>
    </source>
</evidence>
<evidence type="ECO:0000256" key="5">
    <source>
        <dbReference type="ARBA" id="ARBA00035114"/>
    </source>
</evidence>
<comment type="subcellular location">
    <subcellularLocation>
        <location evidence="1">Membrane</location>
        <topology evidence="1">Single-pass membrane protein</topology>
    </subcellularLocation>
</comment>
<evidence type="ECO:0000256" key="4">
    <source>
        <dbReference type="ARBA" id="ARBA00023136"/>
    </source>
</evidence>
<comment type="similarity">
    <text evidence="5">Belongs to the ROH1 family.</text>
</comment>
<name>A0AAN7JGF6_9MYRT</name>
<protein>
    <submittedName>
        <fullName evidence="8">Uncharacterized protein</fullName>
    </submittedName>
</protein>
<evidence type="ECO:0000256" key="6">
    <source>
        <dbReference type="SAM" id="MobiDB-lite"/>
    </source>
</evidence>
<feature type="region of interest" description="Disordered" evidence="6">
    <location>
        <begin position="184"/>
        <end position="204"/>
    </location>
</feature>
<dbReference type="GO" id="GO:0016020">
    <property type="term" value="C:membrane"/>
    <property type="evidence" value="ECO:0007669"/>
    <property type="project" value="UniProtKB-SubCell"/>
</dbReference>
<comment type="caution">
    <text evidence="8">The sequence shown here is derived from an EMBL/GenBank/DDBJ whole genome shotgun (WGS) entry which is preliminary data.</text>
</comment>
<dbReference type="Proteomes" id="UP001345219">
    <property type="component" value="Chromosome 1"/>
</dbReference>
<dbReference type="InterPro" id="IPR008511">
    <property type="entry name" value="ROH1-like"/>
</dbReference>
<feature type="transmembrane region" description="Helical" evidence="7">
    <location>
        <begin position="251"/>
        <end position="273"/>
    </location>
</feature>
<sequence>MHAAADHHHGGGGRSILGLRRDTPSHSLDAQTSPSSTSHGPNGIHDADLESFQKQVAERLHDLLSYSGPEELLSIDWTRRLLDAFLSLHEQFHAVTLKIRPPKSTPVDRNLNEFYDRSVKALDVCNAIRDGIEQIRSWGKLLEIVLCSLDSKKRNLGEGQFRRARKALVDLAIGMLDEKDPGAINSHRNRSFGRRSNNSNPMTPRDYRSVGHFRSLSWSVSRTWSAAKQIQSIGYNLNYPKGNEITATHGLALAVYTMGVVLLFVMWALVAAIPCQDRGLQVHFAVPRHLGWAGTLMALQERVLEESKKKERKNACGLLREIYSIDKWSWAVRETIDSISFPVGEDKEKEVRQRVEELSKVFESVNEGLGPLERQVREVFHCIVQRRTEGTGM</sequence>
<evidence type="ECO:0000313" key="8">
    <source>
        <dbReference type="EMBL" id="KAK4742192.1"/>
    </source>
</evidence>
<keyword evidence="3 7" id="KW-1133">Transmembrane helix</keyword>
<keyword evidence="2 7" id="KW-0812">Transmembrane</keyword>
<dbReference type="PANTHER" id="PTHR31509">
    <property type="entry name" value="BPS1-LIKE PROTEIN"/>
    <property type="match status" value="1"/>
</dbReference>
<gene>
    <name evidence="8" type="ORF">SAY87_000193</name>
</gene>
<evidence type="ECO:0000256" key="2">
    <source>
        <dbReference type="ARBA" id="ARBA00022692"/>
    </source>
</evidence>
<dbReference type="EMBL" id="JAXIOK010000023">
    <property type="protein sequence ID" value="KAK4742192.1"/>
    <property type="molecule type" value="Genomic_DNA"/>
</dbReference>
<feature type="compositionally biased region" description="Polar residues" evidence="6">
    <location>
        <begin position="25"/>
        <end position="40"/>
    </location>
</feature>
<keyword evidence="4 7" id="KW-0472">Membrane</keyword>
<evidence type="ECO:0000256" key="7">
    <source>
        <dbReference type="SAM" id="Phobius"/>
    </source>
</evidence>
<evidence type="ECO:0000256" key="3">
    <source>
        <dbReference type="ARBA" id="ARBA00022989"/>
    </source>
</evidence>
<dbReference type="Pfam" id="PF05633">
    <property type="entry name" value="ROH1-like"/>
    <property type="match status" value="1"/>
</dbReference>
<proteinExistence type="inferred from homology"/>
<evidence type="ECO:0000256" key="1">
    <source>
        <dbReference type="ARBA" id="ARBA00004167"/>
    </source>
</evidence>
<dbReference type="AlphaFoldDB" id="A0AAN7JGF6"/>
<feature type="region of interest" description="Disordered" evidence="6">
    <location>
        <begin position="1"/>
        <end position="46"/>
    </location>
</feature>
<keyword evidence="9" id="KW-1185">Reference proteome</keyword>